<organism evidence="1 2">
    <name type="scientific">Colletotrichum navitas</name>
    <dbReference type="NCBI Taxonomy" id="681940"/>
    <lineage>
        <taxon>Eukaryota</taxon>
        <taxon>Fungi</taxon>
        <taxon>Dikarya</taxon>
        <taxon>Ascomycota</taxon>
        <taxon>Pezizomycotina</taxon>
        <taxon>Sordariomycetes</taxon>
        <taxon>Hypocreomycetidae</taxon>
        <taxon>Glomerellales</taxon>
        <taxon>Glomerellaceae</taxon>
        <taxon>Colletotrichum</taxon>
        <taxon>Colletotrichum graminicola species complex</taxon>
    </lineage>
</organism>
<evidence type="ECO:0000313" key="2">
    <source>
        <dbReference type="Proteomes" id="UP001230504"/>
    </source>
</evidence>
<accession>A0AAD8PW33</accession>
<dbReference type="Proteomes" id="UP001230504">
    <property type="component" value="Unassembled WGS sequence"/>
</dbReference>
<keyword evidence="2" id="KW-1185">Reference proteome</keyword>
<name>A0AAD8PW33_9PEZI</name>
<comment type="caution">
    <text evidence="1">The sequence shown here is derived from an EMBL/GenBank/DDBJ whole genome shotgun (WGS) entry which is preliminary data.</text>
</comment>
<evidence type="ECO:0000313" key="1">
    <source>
        <dbReference type="EMBL" id="KAK1585686.1"/>
    </source>
</evidence>
<sequence length="108" mass="11750">MSVLHCRPCAQTSALFYPGQSRLSPADETRPLALSCLSPSHLNDLEKTQMASMLQSIGSSLSRSRDRPHDLPSPTVREAVSLEHIFSSRTLSPGCASQTMLKLLVSIL</sequence>
<gene>
    <name evidence="1" type="ORF">LY79DRAFT_263509</name>
</gene>
<proteinExistence type="predicted"/>
<dbReference type="EMBL" id="JAHLJV010000042">
    <property type="protein sequence ID" value="KAK1585686.1"/>
    <property type="molecule type" value="Genomic_DNA"/>
</dbReference>
<protein>
    <submittedName>
        <fullName evidence="1">Uncharacterized protein</fullName>
    </submittedName>
</protein>
<dbReference type="AlphaFoldDB" id="A0AAD8PW33"/>
<dbReference type="GeneID" id="85436202"/>
<dbReference type="RefSeq" id="XP_060412703.1">
    <property type="nucleotide sequence ID" value="XM_060551962.1"/>
</dbReference>
<reference evidence="1" key="1">
    <citation type="submission" date="2021-06" db="EMBL/GenBank/DDBJ databases">
        <title>Comparative genomics, transcriptomics and evolutionary studies reveal genomic signatures of adaptation to plant cell wall in hemibiotrophic fungi.</title>
        <authorList>
            <consortium name="DOE Joint Genome Institute"/>
            <person name="Baroncelli R."/>
            <person name="Diaz J.F."/>
            <person name="Benocci T."/>
            <person name="Peng M."/>
            <person name="Battaglia E."/>
            <person name="Haridas S."/>
            <person name="Andreopoulos W."/>
            <person name="Labutti K."/>
            <person name="Pangilinan J."/>
            <person name="Floch G.L."/>
            <person name="Makela M.R."/>
            <person name="Henrissat B."/>
            <person name="Grigoriev I.V."/>
            <person name="Crouch J.A."/>
            <person name="De Vries R.P."/>
            <person name="Sukno S.A."/>
            <person name="Thon M.R."/>
        </authorList>
    </citation>
    <scope>NUCLEOTIDE SEQUENCE</scope>
    <source>
        <strain evidence="1">CBS 125086</strain>
    </source>
</reference>